<dbReference type="InterPro" id="IPR016035">
    <property type="entry name" value="Acyl_Trfase/lysoPLipase"/>
</dbReference>
<keyword evidence="3" id="KW-0012">Acyltransferase</keyword>
<evidence type="ECO:0000256" key="4">
    <source>
        <dbReference type="ARBA" id="ARBA00048462"/>
    </source>
</evidence>
<sequence>MIQQVDLLITQRFINQFQRRKEIISKLQRFIIYQPTGSYHHQYYYYSSSSSSNDDEPSKCPDFYYPTSSSSHNTSSNSLIIDPDYVQRYRDPSRHDSYDVIDHHQPYRFRIKNSTGKTDSQKITFDSLEARLARLKMERSWLSPQLRNNFPISVNKFQRREDSRIAICFPGTGSQYIGMGSFLSNSRAFKQTWKETEESLIEFESWRKSLDLVERFKGLGYDDYQAETLGGPMRRGAMMSGRTTDDEIGGLKDVVFRGPQNELTRSSNSQPAILTTSIAYLRALENDFQVPIRSRTVAYAGHSSGEFTACVAAGVINFRDAIKLTRLLGLLTTRVSRLRSIEPYTSKHSMPHHRSQMSAILINTPKYSLEDVNRVVESMTNSHRFELPVEIASVNSSSQIILSGTRAGVLATCEKLHELEIANRAADLPCFSPFHCSFMKPASEGMKIAVDSINFSRPSKPMIYSTSGYKILKPKSFIFQPTTRSSTSLTDLNHQEEEQSKKHGTNLRKEEDEEEEEGIRIFKQHLVDSISKPVWWSKTLNEMLRSKVNGRTVEKILFFGPGRALNNLCKKELLNTIKSSRSNSTIKQDYDDDVNEIKIELRSLATPEEFKIIKEEIF</sequence>
<accession>A0AAV0AXV5</accession>
<feature type="domain" description="Malonyl-CoA:ACP transacylase (MAT)" evidence="6">
    <location>
        <begin position="168"/>
        <end position="572"/>
    </location>
</feature>
<keyword evidence="2" id="KW-0808">Transferase</keyword>
<dbReference type="AlphaFoldDB" id="A0AAV0AXV5"/>
<name>A0AAV0AXV5_PHAPC</name>
<dbReference type="Proteomes" id="UP001153365">
    <property type="component" value="Unassembled WGS sequence"/>
</dbReference>
<evidence type="ECO:0000256" key="5">
    <source>
        <dbReference type="SAM" id="MobiDB-lite"/>
    </source>
</evidence>
<dbReference type="SUPFAM" id="SSF52151">
    <property type="entry name" value="FabD/lysophospholipase-like"/>
    <property type="match status" value="1"/>
</dbReference>
<keyword evidence="8" id="KW-1185">Reference proteome</keyword>
<dbReference type="EMBL" id="CALTRL010001991">
    <property type="protein sequence ID" value="CAH7674392.1"/>
    <property type="molecule type" value="Genomic_DNA"/>
</dbReference>
<comment type="catalytic activity">
    <reaction evidence="4">
        <text>holo-[ACP] + malonyl-CoA = malonyl-[ACP] + CoA</text>
        <dbReference type="Rhea" id="RHEA:41792"/>
        <dbReference type="Rhea" id="RHEA-COMP:9623"/>
        <dbReference type="Rhea" id="RHEA-COMP:9685"/>
        <dbReference type="ChEBI" id="CHEBI:57287"/>
        <dbReference type="ChEBI" id="CHEBI:57384"/>
        <dbReference type="ChEBI" id="CHEBI:64479"/>
        <dbReference type="ChEBI" id="CHEBI:78449"/>
        <dbReference type="EC" id="2.3.1.39"/>
    </reaction>
</comment>
<dbReference type="InterPro" id="IPR014043">
    <property type="entry name" value="Acyl_transferase_dom"/>
</dbReference>
<proteinExistence type="predicted"/>
<dbReference type="Gene3D" id="3.30.70.250">
    <property type="entry name" value="Malonyl-CoA ACP transacylase, ACP-binding"/>
    <property type="match status" value="1"/>
</dbReference>
<evidence type="ECO:0000256" key="1">
    <source>
        <dbReference type="ARBA" id="ARBA00013258"/>
    </source>
</evidence>
<dbReference type="InterPro" id="IPR050858">
    <property type="entry name" value="Mal-CoA-ACP_Trans/PKS_FabD"/>
</dbReference>
<comment type="caution">
    <text evidence="7">The sequence shown here is derived from an EMBL/GenBank/DDBJ whole genome shotgun (WGS) entry which is preliminary data.</text>
</comment>
<dbReference type="Gene3D" id="3.40.366.10">
    <property type="entry name" value="Malonyl-Coenzyme A Acyl Carrier Protein, domain 2"/>
    <property type="match status" value="1"/>
</dbReference>
<organism evidence="7 8">
    <name type="scientific">Phakopsora pachyrhizi</name>
    <name type="common">Asian soybean rust disease fungus</name>
    <dbReference type="NCBI Taxonomy" id="170000"/>
    <lineage>
        <taxon>Eukaryota</taxon>
        <taxon>Fungi</taxon>
        <taxon>Dikarya</taxon>
        <taxon>Basidiomycota</taxon>
        <taxon>Pucciniomycotina</taxon>
        <taxon>Pucciniomycetes</taxon>
        <taxon>Pucciniales</taxon>
        <taxon>Phakopsoraceae</taxon>
        <taxon>Phakopsora</taxon>
    </lineage>
</organism>
<dbReference type="GO" id="GO:0005739">
    <property type="term" value="C:mitochondrion"/>
    <property type="evidence" value="ECO:0007669"/>
    <property type="project" value="TreeGrafter"/>
</dbReference>
<dbReference type="PANTHER" id="PTHR42681:SF1">
    <property type="entry name" value="MALONYL-COA-ACYL CARRIER PROTEIN TRANSACYLASE, MITOCHONDRIAL"/>
    <property type="match status" value="1"/>
</dbReference>
<evidence type="ECO:0000313" key="8">
    <source>
        <dbReference type="Proteomes" id="UP001153365"/>
    </source>
</evidence>
<gene>
    <name evidence="7" type="ORF">PPACK8108_LOCUS9302</name>
</gene>
<dbReference type="InterPro" id="IPR001227">
    <property type="entry name" value="Ac_transferase_dom_sf"/>
</dbReference>
<dbReference type="GO" id="GO:0006633">
    <property type="term" value="P:fatty acid biosynthetic process"/>
    <property type="evidence" value="ECO:0007669"/>
    <property type="project" value="TreeGrafter"/>
</dbReference>
<dbReference type="SMART" id="SM00827">
    <property type="entry name" value="PKS_AT"/>
    <property type="match status" value="1"/>
</dbReference>
<dbReference type="EC" id="2.3.1.39" evidence="1"/>
<evidence type="ECO:0000256" key="2">
    <source>
        <dbReference type="ARBA" id="ARBA00022679"/>
    </source>
</evidence>
<evidence type="ECO:0000259" key="6">
    <source>
        <dbReference type="SMART" id="SM00827"/>
    </source>
</evidence>
<dbReference type="GO" id="GO:0004314">
    <property type="term" value="F:[acyl-carrier-protein] S-malonyltransferase activity"/>
    <property type="evidence" value="ECO:0007669"/>
    <property type="project" value="UniProtKB-EC"/>
</dbReference>
<feature type="region of interest" description="Disordered" evidence="5">
    <location>
        <begin position="483"/>
        <end position="515"/>
    </location>
</feature>
<evidence type="ECO:0000256" key="3">
    <source>
        <dbReference type="ARBA" id="ARBA00023315"/>
    </source>
</evidence>
<dbReference type="Pfam" id="PF00698">
    <property type="entry name" value="Acyl_transf_1"/>
    <property type="match status" value="1"/>
</dbReference>
<reference evidence="7" key="1">
    <citation type="submission" date="2022-06" db="EMBL/GenBank/DDBJ databases">
        <authorList>
            <consortium name="SYNGENTA / RWTH Aachen University"/>
        </authorList>
    </citation>
    <scope>NUCLEOTIDE SEQUENCE</scope>
</reference>
<feature type="compositionally biased region" description="Polar residues" evidence="5">
    <location>
        <begin position="483"/>
        <end position="492"/>
    </location>
</feature>
<protein>
    <recommendedName>
        <fullName evidence="1">[acyl-carrier-protein] S-malonyltransferase</fullName>
        <ecNumber evidence="1">2.3.1.39</ecNumber>
    </recommendedName>
</protein>
<evidence type="ECO:0000313" key="7">
    <source>
        <dbReference type="EMBL" id="CAH7674392.1"/>
    </source>
</evidence>
<dbReference type="PANTHER" id="PTHR42681">
    <property type="entry name" value="MALONYL-COA-ACYL CARRIER PROTEIN TRANSACYLASE, MITOCHONDRIAL"/>
    <property type="match status" value="1"/>
</dbReference>